<dbReference type="SUPFAM" id="SSF53300">
    <property type="entry name" value="vWA-like"/>
    <property type="match status" value="1"/>
</dbReference>
<sequence>MYRIFQVSFCLGLFALSILVPAPAQATSAGVDAVLIMDSSGSMAKNDPDKLRVPAAKLFMSLLGAQDRIGLISFSDNGYPVLHLTAPGAKNNARILASADKVSSKGVYTNLYAALVKGVAMLDKEAKPGQEKMLVLMSDGRMDVGNTDEDWTLAQKIQGELLQEIREKGIKVYTIAFTEASDVDLLQEVARESGALFKLARSDKDLHEVFSAIFESAKKPDMLPIEGGEFVVDAAIEEVTIVASKEREDVRVFLQSPDGKKLGSEDAGDALKWFMSSHFDMITLKKPTTGTWKLLFTAGKNRAYIVTNMTLNNSPQQPNLNTGEDMVLGTWLEQDGKLLDKEAVLTNTHFVMQIEAPDGAKADFDLYDTGQYGDKKVNDGVYSNTLSYEIPGSYKIDIIAESETFKRQKTVHFEVAAAPASLEVPPAVEAEPEAAPEPEEKAETEIDAKPVADEADEVTEKAEPIAGQKPKKKKKGVNIGMAIGVFVGVNMLLGLIGFGVWWFLKKRKQKAAADGNDEETEEEE</sequence>
<dbReference type="AlphaFoldDB" id="A0A3B0ZP63"/>
<dbReference type="PANTHER" id="PTHR10579">
    <property type="entry name" value="CALCIUM-ACTIVATED CHLORIDE CHANNEL REGULATOR"/>
    <property type="match status" value="1"/>
</dbReference>
<dbReference type="InterPro" id="IPR051266">
    <property type="entry name" value="CLCR"/>
</dbReference>
<dbReference type="NCBIfam" id="NF041940">
    <property type="entry name" value="choice_anch_X"/>
    <property type="match status" value="1"/>
</dbReference>
<name>A0A3B0ZP63_9ZZZZ</name>
<dbReference type="CDD" id="cd00198">
    <property type="entry name" value="vWFA"/>
    <property type="match status" value="1"/>
</dbReference>
<dbReference type="Pfam" id="PF00092">
    <property type="entry name" value="VWA"/>
    <property type="match status" value="1"/>
</dbReference>
<evidence type="ECO:0000256" key="1">
    <source>
        <dbReference type="SAM" id="MobiDB-lite"/>
    </source>
</evidence>
<proteinExistence type="predicted"/>
<dbReference type="InterPro" id="IPR036465">
    <property type="entry name" value="vWFA_dom_sf"/>
</dbReference>
<dbReference type="PROSITE" id="PS50234">
    <property type="entry name" value="VWFA"/>
    <property type="match status" value="1"/>
</dbReference>
<feature type="compositionally biased region" description="Basic and acidic residues" evidence="1">
    <location>
        <begin position="438"/>
        <end position="463"/>
    </location>
</feature>
<keyword evidence="2" id="KW-0812">Transmembrane</keyword>
<evidence type="ECO:0000313" key="4">
    <source>
        <dbReference type="EMBL" id="VAW82396.1"/>
    </source>
</evidence>
<keyword evidence="2" id="KW-1133">Transmembrane helix</keyword>
<dbReference type="EMBL" id="UOFK01000315">
    <property type="protein sequence ID" value="VAW82396.1"/>
    <property type="molecule type" value="Genomic_DNA"/>
</dbReference>
<gene>
    <name evidence="4" type="ORF">MNBD_GAMMA13-1742</name>
</gene>
<dbReference type="Gene3D" id="3.40.50.410">
    <property type="entry name" value="von Willebrand factor, type A domain"/>
    <property type="match status" value="1"/>
</dbReference>
<reference evidence="4" key="1">
    <citation type="submission" date="2018-06" db="EMBL/GenBank/DDBJ databases">
        <authorList>
            <person name="Zhirakovskaya E."/>
        </authorList>
    </citation>
    <scope>NUCLEOTIDE SEQUENCE</scope>
</reference>
<accession>A0A3B0ZP63</accession>
<feature type="domain" description="VWFA" evidence="3">
    <location>
        <begin position="32"/>
        <end position="213"/>
    </location>
</feature>
<dbReference type="InterPro" id="IPR002035">
    <property type="entry name" value="VWF_A"/>
</dbReference>
<dbReference type="PANTHER" id="PTHR10579:SF43">
    <property type="entry name" value="ZINC FINGER (C3HC4-TYPE RING FINGER) FAMILY PROTEIN"/>
    <property type="match status" value="1"/>
</dbReference>
<keyword evidence="2" id="KW-0472">Membrane</keyword>
<evidence type="ECO:0000259" key="3">
    <source>
        <dbReference type="PROSITE" id="PS50234"/>
    </source>
</evidence>
<feature type="transmembrane region" description="Helical" evidence="2">
    <location>
        <begin position="479"/>
        <end position="504"/>
    </location>
</feature>
<feature type="region of interest" description="Disordered" evidence="1">
    <location>
        <begin position="424"/>
        <end position="471"/>
    </location>
</feature>
<organism evidence="4">
    <name type="scientific">hydrothermal vent metagenome</name>
    <dbReference type="NCBI Taxonomy" id="652676"/>
    <lineage>
        <taxon>unclassified sequences</taxon>
        <taxon>metagenomes</taxon>
        <taxon>ecological metagenomes</taxon>
    </lineage>
</organism>
<evidence type="ECO:0000256" key="2">
    <source>
        <dbReference type="SAM" id="Phobius"/>
    </source>
</evidence>
<protein>
    <recommendedName>
        <fullName evidence="3">VWFA domain-containing protein</fullName>
    </recommendedName>
</protein>
<dbReference type="SMART" id="SM00327">
    <property type="entry name" value="VWA"/>
    <property type="match status" value="1"/>
</dbReference>